<dbReference type="Proteomes" id="UP000031668">
    <property type="component" value="Unassembled WGS sequence"/>
</dbReference>
<proteinExistence type="predicted"/>
<keyword evidence="2" id="KW-1185">Reference proteome</keyword>
<evidence type="ECO:0000313" key="1">
    <source>
        <dbReference type="EMBL" id="KII62812.1"/>
    </source>
</evidence>
<dbReference type="OrthoDB" id="427960at2759"/>
<evidence type="ECO:0000313" key="2">
    <source>
        <dbReference type="Proteomes" id="UP000031668"/>
    </source>
</evidence>
<dbReference type="EMBL" id="JWZT01004873">
    <property type="protein sequence ID" value="KII62812.1"/>
    <property type="molecule type" value="Genomic_DNA"/>
</dbReference>
<accession>A0A0C2J135</accession>
<sequence>MSQLVDRSQPLKLVPPFDGSTGFESWWRRFELACMQEKLDTSSWPHILPFCLSPKIFEEIRDLGLEGNLEGARKFLTSKYKSKYSESEAKYLLLRRRQAPHESLHELASDLYKMAVASKSDVSPQLMVRIFINAMASEEVSQKISEKKPSDIWEAVEMGNEYLAGTKSPDDADPSHLTLLALNRREGPYNIQKINSEIEEIKKSLKTLQINHRGAQCFNCGKVRDEPLDTKVKIGKGQGKLSSGGRQTGYR</sequence>
<comment type="caution">
    <text evidence="1">The sequence shown here is derived from an EMBL/GenBank/DDBJ whole genome shotgun (WGS) entry which is preliminary data.</text>
</comment>
<evidence type="ECO:0008006" key="3">
    <source>
        <dbReference type="Google" id="ProtNLM"/>
    </source>
</evidence>
<reference evidence="1 2" key="1">
    <citation type="journal article" date="2014" name="Genome Biol. Evol.">
        <title>The genome of the myxosporean Thelohanellus kitauei shows adaptations to nutrient acquisition within its fish host.</title>
        <authorList>
            <person name="Yang Y."/>
            <person name="Xiong J."/>
            <person name="Zhou Z."/>
            <person name="Huo F."/>
            <person name="Miao W."/>
            <person name="Ran C."/>
            <person name="Liu Y."/>
            <person name="Zhang J."/>
            <person name="Feng J."/>
            <person name="Wang M."/>
            <person name="Wang M."/>
            <person name="Wang L."/>
            <person name="Yao B."/>
        </authorList>
    </citation>
    <scope>NUCLEOTIDE SEQUENCE [LARGE SCALE GENOMIC DNA]</scope>
    <source>
        <strain evidence="1">Wuqing</strain>
    </source>
</reference>
<gene>
    <name evidence="1" type="ORF">RF11_08989</name>
</gene>
<dbReference type="AlphaFoldDB" id="A0A0C2J135"/>
<organism evidence="1 2">
    <name type="scientific">Thelohanellus kitauei</name>
    <name type="common">Myxosporean</name>
    <dbReference type="NCBI Taxonomy" id="669202"/>
    <lineage>
        <taxon>Eukaryota</taxon>
        <taxon>Metazoa</taxon>
        <taxon>Cnidaria</taxon>
        <taxon>Myxozoa</taxon>
        <taxon>Myxosporea</taxon>
        <taxon>Bivalvulida</taxon>
        <taxon>Platysporina</taxon>
        <taxon>Myxobolidae</taxon>
        <taxon>Thelohanellus</taxon>
    </lineage>
</organism>
<protein>
    <recommendedName>
        <fullName evidence="3">Retrotransposon gag domain-containing protein</fullName>
    </recommendedName>
</protein>
<name>A0A0C2J135_THEKT</name>